<keyword evidence="2" id="KW-1185">Reference proteome</keyword>
<protein>
    <submittedName>
        <fullName evidence="1">Uncharacterized protein</fullName>
    </submittedName>
</protein>
<dbReference type="Proteomes" id="UP000017836">
    <property type="component" value="Unassembled WGS sequence"/>
</dbReference>
<gene>
    <name evidence="1" type="ORF">AMTR_s00052p00172360</name>
</gene>
<organism evidence="1 2">
    <name type="scientific">Amborella trichopoda</name>
    <dbReference type="NCBI Taxonomy" id="13333"/>
    <lineage>
        <taxon>Eukaryota</taxon>
        <taxon>Viridiplantae</taxon>
        <taxon>Streptophyta</taxon>
        <taxon>Embryophyta</taxon>
        <taxon>Tracheophyta</taxon>
        <taxon>Spermatophyta</taxon>
        <taxon>Magnoliopsida</taxon>
        <taxon>Amborellales</taxon>
        <taxon>Amborellaceae</taxon>
        <taxon>Amborella</taxon>
    </lineage>
</organism>
<evidence type="ECO:0000313" key="1">
    <source>
        <dbReference type="EMBL" id="ERN16438.1"/>
    </source>
</evidence>
<evidence type="ECO:0000313" key="2">
    <source>
        <dbReference type="Proteomes" id="UP000017836"/>
    </source>
</evidence>
<dbReference type="AlphaFoldDB" id="U5D7T5"/>
<accession>U5D7T5</accession>
<dbReference type="EMBL" id="KI392446">
    <property type="protein sequence ID" value="ERN16438.1"/>
    <property type="molecule type" value="Genomic_DNA"/>
</dbReference>
<reference evidence="2" key="1">
    <citation type="journal article" date="2013" name="Science">
        <title>The Amborella genome and the evolution of flowering plants.</title>
        <authorList>
            <consortium name="Amborella Genome Project"/>
        </authorList>
    </citation>
    <scope>NUCLEOTIDE SEQUENCE [LARGE SCALE GENOMIC DNA]</scope>
</reference>
<proteinExistence type="predicted"/>
<sequence length="164" mass="18860">MKHLADNFKKAYRNSALTKLYWKVACALTISSFDELAKIKSILQAREKPLIKLLECLRVKLIGEFSKKIAMSLEWSDVLTPKDQKELDLRRDKSRFFHTVVTWAHDGIYEINADKKYVVNLSGVIVMPPDARRTAGRPKKRRKQTKFKELGLLSVADVGLWAIT</sequence>
<name>U5D7T5_AMBTC</name>
<dbReference type="Gramene" id="ERN16438">
    <property type="protein sequence ID" value="ERN16438"/>
    <property type="gene ID" value="AMTR_s00052p00172360"/>
</dbReference>
<dbReference type="HOGENOM" id="CLU_055196_3_1_1"/>